<evidence type="ECO:0000259" key="8">
    <source>
        <dbReference type="PROSITE" id="PS50883"/>
    </source>
</evidence>
<dbReference type="AlphaFoldDB" id="A0A367PBR4"/>
<dbReference type="PROSITE" id="PS50883">
    <property type="entry name" value="EAL"/>
    <property type="match status" value="1"/>
</dbReference>
<dbReference type="Gene3D" id="3.30.450.350">
    <property type="entry name" value="CHASE domain"/>
    <property type="match status" value="1"/>
</dbReference>
<dbReference type="GO" id="GO:0007165">
    <property type="term" value="P:signal transduction"/>
    <property type="evidence" value="ECO:0007669"/>
    <property type="project" value="UniProtKB-ARBA"/>
</dbReference>
<feature type="domain" description="EAL" evidence="8">
    <location>
        <begin position="868"/>
        <end position="1122"/>
    </location>
</feature>
<dbReference type="Pfam" id="PF13185">
    <property type="entry name" value="GAF_2"/>
    <property type="match status" value="1"/>
</dbReference>
<dbReference type="FunFam" id="3.30.70.270:FF:000001">
    <property type="entry name" value="Diguanylate cyclase domain protein"/>
    <property type="match status" value="1"/>
</dbReference>
<reference evidence="10 11" key="1">
    <citation type="submission" date="2018-04" db="EMBL/GenBank/DDBJ databases">
        <title>Cupriavidus necator CR12 genome sequencing and assembly.</title>
        <authorList>
            <person name="Ben Fekih I."/>
            <person name="Mazhar H.S."/>
            <person name="Bello S.K."/>
            <person name="Rensing C."/>
        </authorList>
    </citation>
    <scope>NUCLEOTIDE SEQUENCE [LARGE SCALE GENOMIC DNA]</scope>
    <source>
        <strain evidence="10 11">CR12</strain>
    </source>
</reference>
<dbReference type="PROSITE" id="PS50887">
    <property type="entry name" value="GGDEF"/>
    <property type="match status" value="1"/>
</dbReference>
<dbReference type="NCBIfam" id="TIGR00229">
    <property type="entry name" value="sensory_box"/>
    <property type="match status" value="1"/>
</dbReference>
<evidence type="ECO:0000256" key="4">
    <source>
        <dbReference type="ARBA" id="ARBA00023136"/>
    </source>
</evidence>
<evidence type="ECO:0000256" key="5">
    <source>
        <dbReference type="ARBA" id="ARBA00051114"/>
    </source>
</evidence>
<sequence length="1137" mass="124783">MAAIDIRGETILRQTLARALRPLGRLGSRTITAGTLLLGVMTTAVVYAFCTDLLERDVRLRFENDTGDVIQQIDTRIRLYTDVLVTMQALFGASDHVSRGEFRDFVSGLNLPQRYPGFQTLNYAPYVPAAEIDAFVARQRSDPILREAGVTFNVRPPGRRPGHFVLTYVEPLDINLASIGIDMGAEPRRLAALERARDTGQSVSSGRLIFSEAKNPHVGIALRLPVYRKVPDLDSVEARRRAYVGSVGAGIRVDDLLKDLVSNENLRRIRFRVHDAGDFAEAAVPSSAANLLYDSVTGLAAGERSRGAGGSAVHASAAHGATALADGQAVPGAGQHDLVTSVVRNFGGRRWVIAFAADAKAISGPQRYLPALVVISGLIISVLLGWLAYALSSSRARAVAVADQMTHSLRDSQAALAEAQQIARLGDWRIDLEKDIAHFSREMARLLGLRGDKPTPEALFQAIDAGHRAVLQERMRAALQDRQPFEFECPYRSRRGRRGWLHLIGHAHGAADSAVLRGTAQDISQRKSAEQARMQEHQIALHLATATSETEVLEEIVHTLLEGMDWEAGAFWSGDDSQGLKLPPVYLARVKALQPWLAERPAGPAGAAVLPAPQWYASRSAMARHPQARWLDAGGIRTVFAFPLSRGHVTLGVVELYSRSKRSPDTHALAMAGGIANQTGHFLLRRQAEENLRFLANHDALTGLPNRLMFKAEFEQALTRARASGQALHVIFVDLDEFKVVNDTIGHNAGDIVLREMADRLRGSLEEVELITRFGGDEFVVLLDPKGDSTLLERTIARIQAALAPGFVVNESELRMTASIGISSFPEDGSDWQTLLKHADLAMYGAKQLGKNGYQFYCRGMSASLQRRIDMESHLHRALEQNEFILYYQPRIALASGACTAVEALIRWRHPELGLVMPGDFIPFAEQSGAIVEIGAWALREACRQNAAWRAQGLPPVRVSVNLSARQFADKSLRLTIIDALRQAALPGNLLELELTESMIMRDAEQASSWLSRLKRTGVRLAIDDFGTGYSSLAYLSRFPIDTVKIDRSFVRYVPESRSDTQITSAVIGLGHRLGLEVVAEGVENEAQLEFLRREGCDEVQGYYFSHPLPPAKITAFLASRMENGPAIEQGPQPLRA</sequence>
<organism evidence="10 11">
    <name type="scientific">Cupriavidus necator</name>
    <name type="common">Alcaligenes eutrophus</name>
    <name type="synonym">Ralstonia eutropha</name>
    <dbReference type="NCBI Taxonomy" id="106590"/>
    <lineage>
        <taxon>Bacteria</taxon>
        <taxon>Pseudomonadati</taxon>
        <taxon>Pseudomonadota</taxon>
        <taxon>Betaproteobacteria</taxon>
        <taxon>Burkholderiales</taxon>
        <taxon>Burkholderiaceae</taxon>
        <taxon>Cupriavidus</taxon>
    </lineage>
</organism>
<gene>
    <name evidence="10" type="ORF">DDK22_26855</name>
</gene>
<dbReference type="SUPFAM" id="SSF55785">
    <property type="entry name" value="PYP-like sensor domain (PAS domain)"/>
    <property type="match status" value="1"/>
</dbReference>
<dbReference type="InterPro" id="IPR035919">
    <property type="entry name" value="EAL_sf"/>
</dbReference>
<dbReference type="SUPFAM" id="SSF141868">
    <property type="entry name" value="EAL domain-like"/>
    <property type="match status" value="1"/>
</dbReference>
<dbReference type="SUPFAM" id="SSF55073">
    <property type="entry name" value="Nucleotide cyclase"/>
    <property type="match status" value="1"/>
</dbReference>
<dbReference type="GO" id="GO:0016020">
    <property type="term" value="C:membrane"/>
    <property type="evidence" value="ECO:0007669"/>
    <property type="project" value="UniProtKB-SubCell"/>
</dbReference>
<comment type="caution">
    <text evidence="10">The sequence shown here is derived from an EMBL/GenBank/DDBJ whole genome shotgun (WGS) entry which is preliminary data.</text>
</comment>
<dbReference type="InterPro" id="IPR042240">
    <property type="entry name" value="CHASE_sf"/>
</dbReference>
<dbReference type="InterPro" id="IPR052155">
    <property type="entry name" value="Biofilm_reg_signaling"/>
</dbReference>
<dbReference type="EMBL" id="QDHA01000076">
    <property type="protein sequence ID" value="RCJ05310.1"/>
    <property type="molecule type" value="Genomic_DNA"/>
</dbReference>
<evidence type="ECO:0000259" key="7">
    <source>
        <dbReference type="PROSITE" id="PS50839"/>
    </source>
</evidence>
<keyword evidence="4 6" id="KW-0472">Membrane</keyword>
<feature type="transmembrane region" description="Helical" evidence="6">
    <location>
        <begin position="368"/>
        <end position="389"/>
    </location>
</feature>
<dbReference type="RefSeq" id="WP_114134567.1">
    <property type="nucleotide sequence ID" value="NZ_CP068434.1"/>
</dbReference>
<dbReference type="InterPro" id="IPR035965">
    <property type="entry name" value="PAS-like_dom_sf"/>
</dbReference>
<evidence type="ECO:0000259" key="9">
    <source>
        <dbReference type="PROSITE" id="PS50887"/>
    </source>
</evidence>
<accession>A0A367PBR4</accession>
<evidence type="ECO:0000256" key="2">
    <source>
        <dbReference type="ARBA" id="ARBA00022692"/>
    </source>
</evidence>
<keyword evidence="3 6" id="KW-1133">Transmembrane helix</keyword>
<dbReference type="SMART" id="SM00052">
    <property type="entry name" value="EAL"/>
    <property type="match status" value="1"/>
</dbReference>
<dbReference type="PANTHER" id="PTHR44757">
    <property type="entry name" value="DIGUANYLATE CYCLASE DGCP"/>
    <property type="match status" value="1"/>
</dbReference>
<evidence type="ECO:0000313" key="10">
    <source>
        <dbReference type="EMBL" id="RCJ05310.1"/>
    </source>
</evidence>
<dbReference type="Gene3D" id="3.30.450.20">
    <property type="entry name" value="PAS domain"/>
    <property type="match status" value="1"/>
</dbReference>
<dbReference type="SUPFAM" id="SSF55781">
    <property type="entry name" value="GAF domain-like"/>
    <property type="match status" value="1"/>
</dbReference>
<dbReference type="NCBIfam" id="TIGR00254">
    <property type="entry name" value="GGDEF"/>
    <property type="match status" value="1"/>
</dbReference>
<evidence type="ECO:0000313" key="11">
    <source>
        <dbReference type="Proteomes" id="UP000253501"/>
    </source>
</evidence>
<dbReference type="PANTHER" id="PTHR44757:SF2">
    <property type="entry name" value="BIOFILM ARCHITECTURE MAINTENANCE PROTEIN MBAA"/>
    <property type="match status" value="1"/>
</dbReference>
<dbReference type="InterPro" id="IPR003018">
    <property type="entry name" value="GAF"/>
</dbReference>
<dbReference type="InterPro" id="IPR000160">
    <property type="entry name" value="GGDEF_dom"/>
</dbReference>
<dbReference type="InterPro" id="IPR001633">
    <property type="entry name" value="EAL_dom"/>
</dbReference>
<dbReference type="CDD" id="cd01949">
    <property type="entry name" value="GGDEF"/>
    <property type="match status" value="1"/>
</dbReference>
<name>A0A367PBR4_CUPNE</name>
<feature type="domain" description="CHASE" evidence="7">
    <location>
        <begin position="93"/>
        <end position="260"/>
    </location>
</feature>
<dbReference type="CDD" id="cd00130">
    <property type="entry name" value="PAS"/>
    <property type="match status" value="1"/>
</dbReference>
<dbReference type="Gene3D" id="3.20.20.450">
    <property type="entry name" value="EAL domain"/>
    <property type="match status" value="1"/>
</dbReference>
<dbReference type="GO" id="GO:0071732">
    <property type="term" value="P:cellular response to nitric oxide"/>
    <property type="evidence" value="ECO:0007669"/>
    <property type="project" value="UniProtKB-ARBA"/>
</dbReference>
<feature type="domain" description="GGDEF" evidence="9">
    <location>
        <begin position="726"/>
        <end position="859"/>
    </location>
</feature>
<dbReference type="GO" id="GO:0071111">
    <property type="term" value="F:cyclic-guanylate-specific phosphodiesterase activity"/>
    <property type="evidence" value="ECO:0007669"/>
    <property type="project" value="UniProtKB-EC"/>
</dbReference>
<dbReference type="InterPro" id="IPR000014">
    <property type="entry name" value="PAS"/>
</dbReference>
<proteinExistence type="predicted"/>
<dbReference type="Gene3D" id="3.30.450.40">
    <property type="match status" value="1"/>
</dbReference>
<dbReference type="InterPro" id="IPR029787">
    <property type="entry name" value="Nucleotide_cyclase"/>
</dbReference>
<dbReference type="InterPro" id="IPR006189">
    <property type="entry name" value="CHASE_dom"/>
</dbReference>
<evidence type="ECO:0000256" key="1">
    <source>
        <dbReference type="ARBA" id="ARBA00004370"/>
    </source>
</evidence>
<dbReference type="Gene3D" id="3.30.70.270">
    <property type="match status" value="1"/>
</dbReference>
<dbReference type="InterPro" id="IPR029016">
    <property type="entry name" value="GAF-like_dom_sf"/>
</dbReference>
<dbReference type="Pfam" id="PF00563">
    <property type="entry name" value="EAL"/>
    <property type="match status" value="1"/>
</dbReference>
<evidence type="ECO:0000256" key="6">
    <source>
        <dbReference type="SAM" id="Phobius"/>
    </source>
</evidence>
<dbReference type="PROSITE" id="PS50839">
    <property type="entry name" value="CHASE"/>
    <property type="match status" value="1"/>
</dbReference>
<dbReference type="SMART" id="SM01079">
    <property type="entry name" value="CHASE"/>
    <property type="match status" value="1"/>
</dbReference>
<dbReference type="InterPro" id="IPR043128">
    <property type="entry name" value="Rev_trsase/Diguanyl_cyclase"/>
</dbReference>
<comment type="catalytic activity">
    <reaction evidence="5">
        <text>3',3'-c-di-GMP + H2O = 5'-phosphoguanylyl(3'-&gt;5')guanosine + H(+)</text>
        <dbReference type="Rhea" id="RHEA:24902"/>
        <dbReference type="ChEBI" id="CHEBI:15377"/>
        <dbReference type="ChEBI" id="CHEBI:15378"/>
        <dbReference type="ChEBI" id="CHEBI:58754"/>
        <dbReference type="ChEBI" id="CHEBI:58805"/>
        <dbReference type="EC" id="3.1.4.52"/>
    </reaction>
    <physiologicalReaction direction="left-to-right" evidence="5">
        <dbReference type="Rhea" id="RHEA:24903"/>
    </physiologicalReaction>
</comment>
<dbReference type="Proteomes" id="UP000253501">
    <property type="component" value="Unassembled WGS sequence"/>
</dbReference>
<keyword evidence="2 6" id="KW-0812">Transmembrane</keyword>
<comment type="subcellular location">
    <subcellularLocation>
        <location evidence="1">Membrane</location>
    </subcellularLocation>
</comment>
<dbReference type="CDD" id="cd01948">
    <property type="entry name" value="EAL"/>
    <property type="match status" value="1"/>
</dbReference>
<dbReference type="Pfam" id="PF00990">
    <property type="entry name" value="GGDEF"/>
    <property type="match status" value="1"/>
</dbReference>
<dbReference type="FunFam" id="3.20.20.450:FF:000001">
    <property type="entry name" value="Cyclic di-GMP phosphodiesterase yahA"/>
    <property type="match status" value="1"/>
</dbReference>
<dbReference type="Pfam" id="PF03924">
    <property type="entry name" value="CHASE"/>
    <property type="match status" value="1"/>
</dbReference>
<dbReference type="SMART" id="SM00267">
    <property type="entry name" value="GGDEF"/>
    <property type="match status" value="1"/>
</dbReference>
<protein>
    <submittedName>
        <fullName evidence="10">EAL domain-containing protein</fullName>
    </submittedName>
</protein>
<feature type="transmembrane region" description="Helical" evidence="6">
    <location>
        <begin position="31"/>
        <end position="50"/>
    </location>
</feature>
<evidence type="ECO:0000256" key="3">
    <source>
        <dbReference type="ARBA" id="ARBA00022989"/>
    </source>
</evidence>